<feature type="transmembrane region" description="Helical" evidence="8">
    <location>
        <begin position="180"/>
        <end position="202"/>
    </location>
</feature>
<proteinExistence type="inferred from homology"/>
<feature type="transmembrane region" description="Helical" evidence="8">
    <location>
        <begin position="223"/>
        <end position="246"/>
    </location>
</feature>
<dbReference type="KEGG" id="ttk:TST_1248"/>
<keyword evidence="3" id="KW-0813">Transport</keyword>
<gene>
    <name evidence="10" type="ORF">TST_1248</name>
</gene>
<evidence type="ECO:0000256" key="1">
    <source>
        <dbReference type="ARBA" id="ARBA00004651"/>
    </source>
</evidence>
<dbReference type="PANTHER" id="PTHR30294">
    <property type="entry name" value="MEMBRANE COMPONENT OF ABC TRANSPORTER YHHJ-RELATED"/>
    <property type="match status" value="1"/>
</dbReference>
<feature type="transmembrane region" description="Helical" evidence="8">
    <location>
        <begin position="286"/>
        <end position="307"/>
    </location>
</feature>
<protein>
    <submittedName>
        <fullName evidence="10">Antibiotic transport system permease</fullName>
    </submittedName>
</protein>
<evidence type="ECO:0000259" key="9">
    <source>
        <dbReference type="PROSITE" id="PS51012"/>
    </source>
</evidence>
<evidence type="ECO:0000256" key="7">
    <source>
        <dbReference type="ARBA" id="ARBA00023136"/>
    </source>
</evidence>
<dbReference type="Proteomes" id="UP000063234">
    <property type="component" value="Chromosome"/>
</dbReference>
<dbReference type="Pfam" id="PF12698">
    <property type="entry name" value="ABC2_membrane_3"/>
    <property type="match status" value="1"/>
</dbReference>
<comment type="subcellular location">
    <subcellularLocation>
        <location evidence="1">Cell membrane</location>
        <topology evidence="1">Multi-pass membrane protein</topology>
    </subcellularLocation>
</comment>
<reference evidence="11" key="1">
    <citation type="journal article" date="2018" name="Science">
        <title>A primordial and reversible TCA cycle in a facultatively chemolithoautotrophic thermophile.</title>
        <authorList>
            <person name="Nunoura T."/>
            <person name="Chikaraishi Y."/>
            <person name="Izaki R."/>
            <person name="Suwa T."/>
            <person name="Sato T."/>
            <person name="Harada T."/>
            <person name="Mori K."/>
            <person name="Kato Y."/>
            <person name="Miyazaki M."/>
            <person name="Shimamura S."/>
            <person name="Yanagawa K."/>
            <person name="Shuto A."/>
            <person name="Ohkouchi N."/>
            <person name="Fujita N."/>
            <person name="Takaki Y."/>
            <person name="Atomi H."/>
            <person name="Takai K."/>
        </authorList>
    </citation>
    <scope>NUCLEOTIDE SEQUENCE [LARGE SCALE GENOMIC DNA]</scope>
    <source>
        <strain evidence="11">DSM 17441 / JCM 13301 / NBRC 103674 / ABI70S6</strain>
    </source>
</reference>
<keyword evidence="7 8" id="KW-0472">Membrane</keyword>
<dbReference type="Gene3D" id="3.40.1710.10">
    <property type="entry name" value="abc type-2 transporter like domain"/>
    <property type="match status" value="1"/>
</dbReference>
<dbReference type="OrthoDB" id="10253at2"/>
<evidence type="ECO:0000256" key="4">
    <source>
        <dbReference type="ARBA" id="ARBA00022475"/>
    </source>
</evidence>
<evidence type="ECO:0000313" key="11">
    <source>
        <dbReference type="Proteomes" id="UP000063234"/>
    </source>
</evidence>
<dbReference type="PROSITE" id="PS51012">
    <property type="entry name" value="ABC_TM2"/>
    <property type="match status" value="1"/>
</dbReference>
<evidence type="ECO:0000313" key="10">
    <source>
        <dbReference type="EMBL" id="BAT72035.1"/>
    </source>
</evidence>
<feature type="transmembrane region" description="Helical" evidence="8">
    <location>
        <begin position="351"/>
        <end position="369"/>
    </location>
</feature>
<evidence type="ECO:0000256" key="3">
    <source>
        <dbReference type="ARBA" id="ARBA00022448"/>
    </source>
</evidence>
<feature type="domain" description="ABC transmembrane type-2" evidence="9">
    <location>
        <begin position="131"/>
        <end position="372"/>
    </location>
</feature>
<organism evidence="10 11">
    <name type="scientific">Thermosulfidibacter takaii (strain DSM 17441 / JCM 13301 / NBRC 103674 / ABI70S6)</name>
    <dbReference type="NCBI Taxonomy" id="1298851"/>
    <lineage>
        <taxon>Bacteria</taxon>
        <taxon>Pseudomonadati</taxon>
        <taxon>Thermosulfidibacterota</taxon>
        <taxon>Thermosulfidibacteria</taxon>
        <taxon>Thermosulfidibacterales</taxon>
        <taxon>Thermosulfidibacteraceae</taxon>
    </lineage>
</organism>
<dbReference type="InterPro" id="IPR047817">
    <property type="entry name" value="ABC2_TM_bact-type"/>
</dbReference>
<evidence type="ECO:0000256" key="8">
    <source>
        <dbReference type="SAM" id="Phobius"/>
    </source>
</evidence>
<dbReference type="InterPro" id="IPR013525">
    <property type="entry name" value="ABC2_TM"/>
</dbReference>
<dbReference type="EMBL" id="AP013035">
    <property type="protein sequence ID" value="BAT72035.1"/>
    <property type="molecule type" value="Genomic_DNA"/>
</dbReference>
<feature type="transmembrane region" description="Helical" evidence="8">
    <location>
        <begin position="258"/>
        <end position="279"/>
    </location>
</feature>
<name>A0A0S3QUN0_THET7</name>
<evidence type="ECO:0000256" key="6">
    <source>
        <dbReference type="ARBA" id="ARBA00022989"/>
    </source>
</evidence>
<keyword evidence="5 8" id="KW-0812">Transmembrane</keyword>
<accession>A0A0S3QUN0</accession>
<keyword evidence="6 8" id="KW-1133">Transmembrane helix</keyword>
<dbReference type="PANTHER" id="PTHR30294:SF29">
    <property type="entry name" value="MULTIDRUG ABC TRANSPORTER PERMEASE YBHS-RELATED"/>
    <property type="match status" value="1"/>
</dbReference>
<dbReference type="STRING" id="1298851.TST_1248"/>
<keyword evidence="4" id="KW-1003">Cell membrane</keyword>
<dbReference type="InterPro" id="IPR051449">
    <property type="entry name" value="ABC-2_transporter_component"/>
</dbReference>
<keyword evidence="11" id="KW-1185">Reference proteome</keyword>
<evidence type="ECO:0000256" key="5">
    <source>
        <dbReference type="ARBA" id="ARBA00022692"/>
    </source>
</evidence>
<dbReference type="AlphaFoldDB" id="A0A0S3QUN0"/>
<feature type="transmembrane region" description="Helical" evidence="8">
    <location>
        <begin position="20"/>
        <end position="40"/>
    </location>
</feature>
<comment type="similarity">
    <text evidence="2">Belongs to the ABC-2 integral membrane protein family.</text>
</comment>
<sequence>MRLLWAVAEKEFKEIFRNPVMLLLAFGVPVVFFFVFGFGINLDVENLPLAIVDQDRSKPSQDFADEIYNNKYFTLVGYMDLNEAERLVRLNKLRAILVIPPGFSRRLHEGKASEVQVLIDGTYPYRADVIRGYITAVAQRFNEKLARKWLKQKGIDIELNLVELDVRSFYNQSIKSTYSLVPGVFVIVIMINIALLASISVVREKDYGTISNIYTSKISKSAFLLGKILPYWIVGMGNVFTMYLLARSVFQLPFRGSLMLFMLLSAIFVFSTALIGIFVSIFTRTMIAAQIITMIVTVVPAFLYSGYLMPISALEPAGQFEARLLPAMHYMNISRGLFLKSLGIFELRKQMLSLMLFNLVMFALCVFLFKKREG</sequence>
<dbReference type="GO" id="GO:0005886">
    <property type="term" value="C:plasma membrane"/>
    <property type="evidence" value="ECO:0007669"/>
    <property type="project" value="UniProtKB-SubCell"/>
</dbReference>
<dbReference type="RefSeq" id="WP_068550032.1">
    <property type="nucleotide sequence ID" value="NZ_AP013035.1"/>
</dbReference>
<evidence type="ECO:0000256" key="2">
    <source>
        <dbReference type="ARBA" id="ARBA00007783"/>
    </source>
</evidence>
<dbReference type="GO" id="GO:0140359">
    <property type="term" value="F:ABC-type transporter activity"/>
    <property type="evidence" value="ECO:0007669"/>
    <property type="project" value="InterPro"/>
</dbReference>